<comment type="caution">
    <text evidence="1">The sequence shown here is derived from an EMBL/GenBank/DDBJ whole genome shotgun (WGS) entry which is preliminary data.</text>
</comment>
<organism evidence="1 2">
    <name type="scientific">Alternaria gaisen</name>
    <dbReference type="NCBI Taxonomy" id="167740"/>
    <lineage>
        <taxon>Eukaryota</taxon>
        <taxon>Fungi</taxon>
        <taxon>Dikarya</taxon>
        <taxon>Ascomycota</taxon>
        <taxon>Pezizomycotina</taxon>
        <taxon>Dothideomycetes</taxon>
        <taxon>Pleosporomycetidae</taxon>
        <taxon>Pleosporales</taxon>
        <taxon>Pleosporineae</taxon>
        <taxon>Pleosporaceae</taxon>
        <taxon>Alternaria</taxon>
        <taxon>Alternaria sect. Alternaria</taxon>
    </lineage>
</organism>
<dbReference type="Proteomes" id="UP000293547">
    <property type="component" value="Unassembled WGS sequence"/>
</dbReference>
<protein>
    <submittedName>
        <fullName evidence="1">Uncharacterized protein</fullName>
    </submittedName>
</protein>
<sequence>MRLFAWIQATFHTFDVVNASTSVAWSNLTSQGLEFSEADRDDLDCAHNPCCNFNEDQGAHEWISGCPGLPRITEGLWRRHRHVDAKFLRKHFQTYKRLQGSKYKLASDELTFPAYMAKRYATSVPPSSMLCDGLGMCTSPSCNDIGMNNTADERRAAMLFFEFVPGLDHSFHIRSEATQDHYRHIVDDLDRLTAMFTYVDEQQDAAVKKEEEKQKRIQ</sequence>
<gene>
    <name evidence="1" type="ORF">AG0111_0g3544</name>
</gene>
<reference evidence="1 2" key="1">
    <citation type="journal article" date="2019" name="bioRxiv">
        <title>Genomics, evolutionary history and diagnostics of the Alternaria alternata species group including apple and Asian pear pathotypes.</title>
        <authorList>
            <person name="Armitage A.D."/>
            <person name="Cockerton H.M."/>
            <person name="Sreenivasaprasad S."/>
            <person name="Woodhall J.W."/>
            <person name="Lane C.R."/>
            <person name="Harrison R.J."/>
            <person name="Clarkson J.P."/>
        </authorList>
    </citation>
    <scope>NUCLEOTIDE SEQUENCE [LARGE SCALE GENOMIC DNA]</scope>
    <source>
        <strain evidence="1 2">FERA 650</strain>
    </source>
</reference>
<keyword evidence="2" id="KW-1185">Reference proteome</keyword>
<proteinExistence type="predicted"/>
<evidence type="ECO:0000313" key="1">
    <source>
        <dbReference type="EMBL" id="KAB2108409.1"/>
    </source>
</evidence>
<name>A0ACB6FVI0_9PLEO</name>
<dbReference type="EMBL" id="PDWZ02000002">
    <property type="protein sequence ID" value="KAB2108409.1"/>
    <property type="molecule type" value="Genomic_DNA"/>
</dbReference>
<accession>A0ACB6FVI0</accession>
<evidence type="ECO:0000313" key="2">
    <source>
        <dbReference type="Proteomes" id="UP000293547"/>
    </source>
</evidence>